<evidence type="ECO:0000256" key="1">
    <source>
        <dbReference type="SAM" id="MobiDB-lite"/>
    </source>
</evidence>
<dbReference type="RefSeq" id="WP_206043676.1">
    <property type="nucleotide sequence ID" value="NZ_WOWB01000004.1"/>
</dbReference>
<comment type="caution">
    <text evidence="2">The sequence shown here is derived from an EMBL/GenBank/DDBJ whole genome shotgun (WGS) entry which is preliminary data.</text>
</comment>
<proteinExistence type="predicted"/>
<dbReference type="Proteomes" id="UP000610611">
    <property type="component" value="Unassembled WGS sequence"/>
</dbReference>
<reference evidence="2" key="1">
    <citation type="submission" date="2019-12" db="EMBL/GenBank/DDBJ databases">
        <title>The whole-genome sequencing of Haloarcula japonica strain pws8.</title>
        <authorList>
            <person name="Verma D.K."/>
            <person name="Gopal K."/>
            <person name="Prasad E.S."/>
        </authorList>
    </citation>
    <scope>NUCLEOTIDE SEQUENCE</scope>
    <source>
        <strain evidence="2">Pws8</strain>
    </source>
</reference>
<evidence type="ECO:0000313" key="2">
    <source>
        <dbReference type="EMBL" id="NLV08060.1"/>
    </source>
</evidence>
<evidence type="ECO:0000313" key="3">
    <source>
        <dbReference type="Proteomes" id="UP000610611"/>
    </source>
</evidence>
<sequence>MNGRYSDFEELRPTGEASHIPDTRLDDGCEGAPRRQRVATSAGGYPDAPTAADVECRSCGASVPDGQTKCRFCLANHLGGDATGTDGSASTTFLGIVHLVVESTTFYGAVAKGGAAANLLSANETEPAVDDYTLIYDLDEAPARQLVEQWPLLPDAVQVSSVEGERLLSAARDRAGWHGQGASERQEQPPTRLYDQRGDGIRDASRLDAALDNADNAVWLVPAMALTESAGEAGADRQESSVPTTQELDCQNCGQATDHRFKTHESVPDAAWTGQPIWECRVCGSARYGPSLE</sequence>
<name>A0A847U9B4_9EURY</name>
<protein>
    <submittedName>
        <fullName evidence="2">Uncharacterized protein</fullName>
    </submittedName>
</protein>
<feature type="region of interest" description="Disordered" evidence="1">
    <location>
        <begin position="173"/>
        <end position="198"/>
    </location>
</feature>
<organism evidence="2 3">
    <name type="scientific">Haloarcula rubripromontorii</name>
    <dbReference type="NCBI Taxonomy" id="1705562"/>
    <lineage>
        <taxon>Archaea</taxon>
        <taxon>Methanobacteriati</taxon>
        <taxon>Methanobacteriota</taxon>
        <taxon>Stenosarchaea group</taxon>
        <taxon>Halobacteria</taxon>
        <taxon>Halobacteriales</taxon>
        <taxon>Haloarculaceae</taxon>
        <taxon>Haloarcula</taxon>
    </lineage>
</organism>
<dbReference type="AlphaFoldDB" id="A0A847U9B4"/>
<feature type="region of interest" description="Disordered" evidence="1">
    <location>
        <begin position="1"/>
        <end position="31"/>
    </location>
</feature>
<gene>
    <name evidence="2" type="ORF">GOC83_18190</name>
</gene>
<feature type="compositionally biased region" description="Basic and acidic residues" evidence="1">
    <location>
        <begin position="1"/>
        <end position="27"/>
    </location>
</feature>
<accession>A0A847U9B4</accession>
<dbReference type="EMBL" id="WOWB01000004">
    <property type="protein sequence ID" value="NLV08060.1"/>
    <property type="molecule type" value="Genomic_DNA"/>
</dbReference>